<keyword evidence="9" id="KW-0460">Magnesium</keyword>
<dbReference type="NCBIfam" id="TIGR01828">
    <property type="entry name" value="pyru_phos_dikin"/>
    <property type="match status" value="1"/>
</dbReference>
<evidence type="ECO:0000256" key="10">
    <source>
        <dbReference type="SAM" id="MobiDB-lite"/>
    </source>
</evidence>
<dbReference type="GO" id="GO:0016301">
    <property type="term" value="F:kinase activity"/>
    <property type="evidence" value="ECO:0007669"/>
    <property type="project" value="UniProtKB-KW"/>
</dbReference>
<dbReference type="Gene3D" id="3.30.1490.20">
    <property type="entry name" value="ATP-grasp fold, A domain"/>
    <property type="match status" value="1"/>
</dbReference>
<keyword evidence="8" id="KW-0067">ATP-binding</keyword>
<proteinExistence type="inferred from homology"/>
<gene>
    <name evidence="12" type="primary">ppdK</name>
    <name evidence="12" type="ORF">AK812_SmicGene3691</name>
</gene>
<keyword evidence="12" id="KW-0670">Pyruvate</keyword>
<dbReference type="InterPro" id="IPR008279">
    <property type="entry name" value="PEP-util_enz_mobile_dom"/>
</dbReference>
<dbReference type="InterPro" id="IPR013815">
    <property type="entry name" value="ATP_grasp_subdomain_1"/>
</dbReference>
<keyword evidence="4" id="KW-0808">Transferase</keyword>
<feature type="compositionally biased region" description="Low complexity" evidence="10">
    <location>
        <begin position="983"/>
        <end position="992"/>
    </location>
</feature>
<keyword evidence="13" id="KW-1185">Reference proteome</keyword>
<dbReference type="OrthoDB" id="275161at2759"/>
<dbReference type="GO" id="GO:0046872">
    <property type="term" value="F:metal ion binding"/>
    <property type="evidence" value="ECO:0007669"/>
    <property type="project" value="UniProtKB-KW"/>
</dbReference>
<feature type="region of interest" description="Disordered" evidence="10">
    <location>
        <begin position="952"/>
        <end position="1092"/>
    </location>
</feature>
<dbReference type="SUPFAM" id="SSF51621">
    <property type="entry name" value="Phosphoenolpyruvate/pyruvate domain"/>
    <property type="match status" value="1"/>
</dbReference>
<dbReference type="PROSITE" id="PS00370">
    <property type="entry name" value="PEP_ENZYMES_PHOS_SITE"/>
    <property type="match status" value="1"/>
</dbReference>
<dbReference type="Gene3D" id="3.50.30.10">
    <property type="entry name" value="Phosphohistidine domain"/>
    <property type="match status" value="1"/>
</dbReference>
<dbReference type="Pfam" id="PF02896">
    <property type="entry name" value="PEP-utilizers_C"/>
    <property type="match status" value="1"/>
</dbReference>
<dbReference type="InterPro" id="IPR036637">
    <property type="entry name" value="Phosphohistidine_dom_sf"/>
</dbReference>
<dbReference type="Gene3D" id="1.10.189.10">
    <property type="entry name" value="Pyruvate Phosphate Dikinase, domain 2"/>
    <property type="match status" value="1"/>
</dbReference>
<evidence type="ECO:0000256" key="7">
    <source>
        <dbReference type="ARBA" id="ARBA00022777"/>
    </source>
</evidence>
<dbReference type="GO" id="GO:0050242">
    <property type="term" value="F:pyruvate, phosphate dikinase activity"/>
    <property type="evidence" value="ECO:0007669"/>
    <property type="project" value="UniProtKB-EC"/>
</dbReference>
<dbReference type="SUPFAM" id="SSF56059">
    <property type="entry name" value="Glutathione synthetase ATP-binding domain-like"/>
    <property type="match status" value="1"/>
</dbReference>
<reference evidence="12 13" key="1">
    <citation type="submission" date="2016-02" db="EMBL/GenBank/DDBJ databases">
        <title>Genome analysis of coral dinoflagellate symbionts highlights evolutionary adaptations to a symbiotic lifestyle.</title>
        <authorList>
            <person name="Aranda M."/>
            <person name="Li Y."/>
            <person name="Liew Y.J."/>
            <person name="Baumgarten S."/>
            <person name="Simakov O."/>
            <person name="Wilson M."/>
            <person name="Piel J."/>
            <person name="Ashoor H."/>
            <person name="Bougouffa S."/>
            <person name="Bajic V.B."/>
            <person name="Ryu T."/>
            <person name="Ravasi T."/>
            <person name="Bayer T."/>
            <person name="Micklem G."/>
            <person name="Kim H."/>
            <person name="Bhak J."/>
            <person name="Lajeunesse T.C."/>
            <person name="Voolstra C.R."/>
        </authorList>
    </citation>
    <scope>NUCLEOTIDE SEQUENCE [LARGE SCALE GENOMIC DNA]</scope>
    <source>
        <strain evidence="12 13">CCMP2467</strain>
    </source>
</reference>
<evidence type="ECO:0000313" key="12">
    <source>
        <dbReference type="EMBL" id="OLQ12401.1"/>
    </source>
</evidence>
<dbReference type="NCBIfam" id="NF004531">
    <property type="entry name" value="PRK05878.1"/>
    <property type="match status" value="1"/>
</dbReference>
<evidence type="ECO:0000259" key="11">
    <source>
        <dbReference type="PROSITE" id="PS50802"/>
    </source>
</evidence>
<evidence type="ECO:0000256" key="1">
    <source>
        <dbReference type="ARBA" id="ARBA00001946"/>
    </source>
</evidence>
<dbReference type="GO" id="GO:0005524">
    <property type="term" value="F:ATP binding"/>
    <property type="evidence" value="ECO:0007669"/>
    <property type="project" value="UniProtKB-KW"/>
</dbReference>
<feature type="domain" description="OTU" evidence="11">
    <location>
        <begin position="1566"/>
        <end position="1688"/>
    </location>
</feature>
<dbReference type="InterPro" id="IPR015813">
    <property type="entry name" value="Pyrv/PenolPyrv_kinase-like_dom"/>
</dbReference>
<dbReference type="EMBL" id="LSRX01000044">
    <property type="protein sequence ID" value="OLQ12401.1"/>
    <property type="molecule type" value="Genomic_DNA"/>
</dbReference>
<keyword evidence="5" id="KW-0479">Metal-binding</keyword>
<sequence length="2131" mass="231908">MGASTCGFHPTGFVKCRLLRNCQRHVHPRRYQALSFEDLSSKPALINPIKLKAMAMKMRHRLHNVEFKRPTSVPERGPRSLAVAAVESEPQPARAPKTPGLCTTTTAATCQFVQHGNVEFRFWLNFLALVPLAKILGDATEGLRTNIVSVGLPDDGVLLGSGTLLDMTKSYGTPLMMSLSLALGTAFLLGGLTREAGTIPFTLSVRYTPKLDSPYPFWLQAFSFQLHPSLCSFLRLFVMTWVYNFGSGNADGRAEMKNLLGGKGANLAEMASIGLPVPPGFTLTTEICTYYYQNDCQYPADLKEQVTNALALVETRTGRKFGDATNPLLVSVRSGARASMPGMMDTVLNLGLNDATAEALAKQSGDRRFAFDSYRRFVQMYSDVVLGIELHNFEKLLERSKKKRGVTQDHELQPKDLEQLVKDYKACVYLQLGEEFPEDPQQQLWGAVGAVFGSWMNQRAKTYRKLHDIPEEWGTAVNVQAMVFGNMGNDCATGVAFTRNPSNGAKDFYGEFLVNAQGEDVVAGIRTPQELTIKARKSHGSDLPSLEEVMPGIFRELENVRHQLENHYRDMQDIEFTIQQGKLYMLQTRTGKRTAHAALQIAVDMATEGLISKSQALMRLKPDLIDQLLHPTLDPKAKKTVIAKGLPASPGAAAGKVVFSADEAVTRSENGDKVILVRIETSPDDIHGLHAAEGVLTTRGGMTSHAAVVARGMGRPCVAGAGEVKVNYSSASFEVGDVVVREGQLVTIDGVTGEVMLGEVPTVPPQLSGAFGTVMSWADEFRTMQVRANAETPADARQAKEFGCEGIGLVRTEHMFFEGGRIVAMRQMILASDKTDRQAALDKLLAMQREDISIHEDAPCAFARLADADHVHGAKFLLVMGGSWYDSGQHNQLLGVRIGEASNPGPRSVCGYGSWRSRDFGALGFQQQVMKMMQSMMEAMMGKMMESFFGGGSQWSSGATPMDNPKGKGKHGQMKGPGGGSMGEPPGAAPASGGPGKGVKGKDAGNPKGKPKGKDGHGDVTGQDADYAKGKPKGQGKYGGGAEGAKPFRKGTKDDSGTGMKDGGQGPFGANNSKGKGKGKIDRPGGESREWRQDGGWETIEWHAKPSAFGASRLVTTIAALEDALDQADKFVAQFKGADFEEAATMLEGGCPKGTVLIKDGEACESMDALQKQWPVIKKHVPGLVNGATRLRCVWVCTFGADSADLAPAVGFVKAAAPKTRRHHDTVVVRCCAWQGFADEKEFKQLLKRPGQFARSWFTKVAPLHIQEFIDSWGWQSYGEDQARGLVRLTKEAASVALRSSGCWALGAALFFTPLDWAAIDASEAPSLLWVDRQEEENAKTYLERVRKEADVFGLHCGGDRLAVRLDPLDARIMPQRGTWHLRGARFEWLPEDVESVLTAVGFTEVSIEAKLLRRGLPVWEFRAVRVDFRDFVPIELEPGEDLAAEGEVDIVLEASRVARRRKQGEARTLPAERVAKFGAINVEELVKQVAAPKRKSRFDKPRTSVAPAAPLEDMVVDTDGADEGDEVGQKRRRPEQGGRDGDEGEDSAGSASQPSSKCVLLPPGAKVHANPGGGDCLFYCLADVLSGVQNKTRGHRQVRAGVVAWMEKHTELLEQHWDHLGPDGKHMEGSFRDYLKAVRRSGAWAGWLELYAAGVAEDLNILILSPDGVVRFAARNEVGHFAVLKYECGHYEVLTMDQKRIAELWLAASDAKPVGGRGGGRSKASSLHLSQFDAASEGTSWAHSSLHLSAAAVQEQNAIAELDGGPAGMDGGAQPLPEGPVGGLALSEFASGGTATPHDGSARSRRAWPTPADLRSLSSAHTERPVVVPPRRRLRSKSQQWMPLSALASAGAGVTASLDDQEPGSPVAASPPKPQVPRPRKSKYRVDDVARWPCPLCPMVIESKSVSILCKLRYSHCHRHHEGQGLPGARRVCLDAFRALGPEEPDDWRCPLCDWGLPQGTRGQISEVALATAKDQHRQAKHPGVSRKEYDGKLKVRGKRKAVHVMQMRVRRLNAFAAKRQRDGVASFVGWKSFTWPSIRNSKSKERRALCLQQAWCCVHCGFCTRVAVCRKSHVKLCSTWDRSKLVGQRARLWKSYAEAKKLEHGVDPVMLLQVFENADLVMGGAGQPS</sequence>
<dbReference type="Pfam" id="PF00391">
    <property type="entry name" value="PEP-utilizers"/>
    <property type="match status" value="1"/>
</dbReference>
<dbReference type="Gene3D" id="3.20.20.60">
    <property type="entry name" value="Phosphoenolpyruvate-binding domains"/>
    <property type="match status" value="1"/>
</dbReference>
<evidence type="ECO:0000256" key="6">
    <source>
        <dbReference type="ARBA" id="ARBA00022741"/>
    </source>
</evidence>
<organism evidence="12 13">
    <name type="scientific">Symbiodinium microadriaticum</name>
    <name type="common">Dinoflagellate</name>
    <name type="synonym">Zooxanthella microadriatica</name>
    <dbReference type="NCBI Taxonomy" id="2951"/>
    <lineage>
        <taxon>Eukaryota</taxon>
        <taxon>Sar</taxon>
        <taxon>Alveolata</taxon>
        <taxon>Dinophyceae</taxon>
        <taxon>Suessiales</taxon>
        <taxon>Symbiodiniaceae</taxon>
        <taxon>Symbiodinium</taxon>
    </lineage>
</organism>
<dbReference type="InterPro" id="IPR040442">
    <property type="entry name" value="Pyrv_kinase-like_dom_sf"/>
</dbReference>
<keyword evidence="6" id="KW-0547">Nucleotide-binding</keyword>
<evidence type="ECO:0000256" key="2">
    <source>
        <dbReference type="ARBA" id="ARBA00007837"/>
    </source>
</evidence>
<accession>A0A1Q9EYC9</accession>
<dbReference type="InterPro" id="IPR038765">
    <property type="entry name" value="Papain-like_cys_pep_sf"/>
</dbReference>
<comment type="similarity">
    <text evidence="2">Belongs to the PEP-utilizing enzyme family.</text>
</comment>
<dbReference type="Proteomes" id="UP000186817">
    <property type="component" value="Unassembled WGS sequence"/>
</dbReference>
<dbReference type="CDD" id="cd22744">
    <property type="entry name" value="OTU"/>
    <property type="match status" value="1"/>
</dbReference>
<keyword evidence="7 12" id="KW-0418">Kinase</keyword>
<evidence type="ECO:0000256" key="4">
    <source>
        <dbReference type="ARBA" id="ARBA00022679"/>
    </source>
</evidence>
<dbReference type="InterPro" id="IPR000121">
    <property type="entry name" value="PEP_util_C"/>
</dbReference>
<dbReference type="PANTHER" id="PTHR22931">
    <property type="entry name" value="PHOSPHOENOLPYRUVATE DIKINASE-RELATED"/>
    <property type="match status" value="1"/>
</dbReference>
<protein>
    <recommendedName>
        <fullName evidence="3">pyruvate, phosphate dikinase</fullName>
        <ecNumber evidence="3">2.7.9.1</ecNumber>
    </recommendedName>
</protein>
<dbReference type="InterPro" id="IPR003323">
    <property type="entry name" value="OTU_dom"/>
</dbReference>
<name>A0A1Q9EYC9_SYMMI</name>
<dbReference type="InterPro" id="IPR010121">
    <property type="entry name" value="Pyruvate_phosphate_dikinase"/>
</dbReference>
<dbReference type="EC" id="2.7.9.1" evidence="3"/>
<dbReference type="SUPFAM" id="SSF54001">
    <property type="entry name" value="Cysteine proteinases"/>
    <property type="match status" value="1"/>
</dbReference>
<dbReference type="Gene3D" id="1.20.80.30">
    <property type="match status" value="1"/>
</dbReference>
<dbReference type="SUPFAM" id="SSF52009">
    <property type="entry name" value="Phosphohistidine domain"/>
    <property type="match status" value="1"/>
</dbReference>
<dbReference type="Pfam" id="PF02338">
    <property type="entry name" value="OTU"/>
    <property type="match status" value="1"/>
</dbReference>
<dbReference type="InterPro" id="IPR002192">
    <property type="entry name" value="PPDK_AMP/ATP-bd"/>
</dbReference>
<dbReference type="PANTHER" id="PTHR22931:SF9">
    <property type="entry name" value="PYRUVATE, PHOSPHATE DIKINASE 1, CHLOROPLASTIC"/>
    <property type="match status" value="1"/>
</dbReference>
<dbReference type="PROSITE" id="PS50802">
    <property type="entry name" value="OTU"/>
    <property type="match status" value="1"/>
</dbReference>
<evidence type="ECO:0000256" key="3">
    <source>
        <dbReference type="ARBA" id="ARBA00011994"/>
    </source>
</evidence>
<comment type="caution">
    <text evidence="12">The sequence shown here is derived from an EMBL/GenBank/DDBJ whole genome shotgun (WGS) entry which is preliminary data.</text>
</comment>
<dbReference type="Gene3D" id="3.90.70.80">
    <property type="match status" value="1"/>
</dbReference>
<evidence type="ECO:0000256" key="8">
    <source>
        <dbReference type="ARBA" id="ARBA00022840"/>
    </source>
</evidence>
<feature type="compositionally biased region" description="Acidic residues" evidence="10">
    <location>
        <begin position="1515"/>
        <end position="1527"/>
    </location>
</feature>
<feature type="compositionally biased region" description="Basic and acidic residues" evidence="10">
    <location>
        <begin position="1079"/>
        <end position="1092"/>
    </location>
</feature>
<evidence type="ECO:0000256" key="5">
    <source>
        <dbReference type="ARBA" id="ARBA00022723"/>
    </source>
</evidence>
<dbReference type="Gene3D" id="3.30.470.20">
    <property type="entry name" value="ATP-grasp fold, B domain"/>
    <property type="match status" value="1"/>
</dbReference>
<feature type="region of interest" description="Disordered" evidence="10">
    <location>
        <begin position="1764"/>
        <end position="1841"/>
    </location>
</feature>
<comment type="cofactor">
    <cofactor evidence="1">
        <name>Mg(2+)</name>
        <dbReference type="ChEBI" id="CHEBI:18420"/>
    </cofactor>
</comment>
<dbReference type="Pfam" id="PF01326">
    <property type="entry name" value="PPDK_N"/>
    <property type="match status" value="3"/>
</dbReference>
<dbReference type="InterPro" id="IPR018274">
    <property type="entry name" value="PEP_util_AS"/>
</dbReference>
<feature type="region of interest" description="Disordered" evidence="10">
    <location>
        <begin position="1853"/>
        <end position="1883"/>
    </location>
</feature>
<evidence type="ECO:0000313" key="13">
    <source>
        <dbReference type="Proteomes" id="UP000186817"/>
    </source>
</evidence>
<evidence type="ECO:0000256" key="9">
    <source>
        <dbReference type="ARBA" id="ARBA00022842"/>
    </source>
</evidence>
<feature type="region of interest" description="Disordered" evidence="10">
    <location>
        <begin position="1492"/>
        <end position="1558"/>
    </location>
</feature>